<accession>A0A1H2ZHV1</accession>
<dbReference type="EMBL" id="FNNQ01000011">
    <property type="protein sequence ID" value="SDX16917.1"/>
    <property type="molecule type" value="Genomic_DNA"/>
</dbReference>
<evidence type="ECO:0000313" key="3">
    <source>
        <dbReference type="Proteomes" id="UP000198534"/>
    </source>
</evidence>
<keyword evidence="3" id="KW-1185">Reference proteome</keyword>
<name>A0A1H2ZHV1_9BACL</name>
<evidence type="ECO:0000313" key="2">
    <source>
        <dbReference type="EMBL" id="SDX16917.1"/>
    </source>
</evidence>
<organism evidence="2 3">
    <name type="scientific">Marininema mesophilum</name>
    <dbReference type="NCBI Taxonomy" id="1048340"/>
    <lineage>
        <taxon>Bacteria</taxon>
        <taxon>Bacillati</taxon>
        <taxon>Bacillota</taxon>
        <taxon>Bacilli</taxon>
        <taxon>Bacillales</taxon>
        <taxon>Thermoactinomycetaceae</taxon>
        <taxon>Marininema</taxon>
    </lineage>
</organism>
<gene>
    <name evidence="2" type="ORF">SAMN05444487_11174</name>
</gene>
<dbReference type="Proteomes" id="UP000198534">
    <property type="component" value="Unassembled WGS sequence"/>
</dbReference>
<dbReference type="InterPro" id="IPR001296">
    <property type="entry name" value="Glyco_trans_1"/>
</dbReference>
<protein>
    <submittedName>
        <fullName evidence="2">Glycosyl transferases group 1</fullName>
    </submittedName>
</protein>
<feature type="domain" description="Glycosyl transferase family 1" evidence="1">
    <location>
        <begin position="231"/>
        <end position="297"/>
    </location>
</feature>
<keyword evidence="2" id="KW-0808">Transferase</keyword>
<sequence length="321" mass="37641">MILLLVFLGKHNTDKEDTYLKIWILPKERSLLCYPPKAGKSQGETNRERVFYRGRSGEKGLDALGQEITKLKGKDVSIHWVGEIENNPEWTHLLHFPLTLFLDHLPTHLVSPFKEAEKVYVPSYYLKEALERKKLFSKEKIHQYLPLPEPMPQLVLINDQSLKNRRPMILVAKEYVTKKELYRLMRIVQILQKEGYSTLRLNVLPKENILRKTLFPTIHIVFTGGEESQSLALFHLQMMGQGVPIITTDVGDRGEWVLHGHSGFLLRKKDTKQDWIHYLYSLVRNTKMRRDFGENGRLLIESQRKYQRPVLSEGRMDDKDR</sequence>
<dbReference type="SUPFAM" id="SSF53756">
    <property type="entry name" value="UDP-Glycosyltransferase/glycogen phosphorylase"/>
    <property type="match status" value="1"/>
</dbReference>
<dbReference type="STRING" id="1048340.SAMN05444487_11174"/>
<dbReference type="Gene3D" id="3.40.50.2000">
    <property type="entry name" value="Glycogen Phosphorylase B"/>
    <property type="match status" value="1"/>
</dbReference>
<dbReference type="AlphaFoldDB" id="A0A1H2ZHV1"/>
<dbReference type="Pfam" id="PF00534">
    <property type="entry name" value="Glycos_transf_1"/>
    <property type="match status" value="1"/>
</dbReference>
<evidence type="ECO:0000259" key="1">
    <source>
        <dbReference type="Pfam" id="PF00534"/>
    </source>
</evidence>
<reference evidence="2 3" key="1">
    <citation type="submission" date="2016-10" db="EMBL/GenBank/DDBJ databases">
        <authorList>
            <person name="de Groot N.N."/>
        </authorList>
    </citation>
    <scope>NUCLEOTIDE SEQUENCE [LARGE SCALE GENOMIC DNA]</scope>
    <source>
        <strain evidence="2 3">DSM 45610</strain>
    </source>
</reference>
<proteinExistence type="predicted"/>
<dbReference type="GO" id="GO:0016757">
    <property type="term" value="F:glycosyltransferase activity"/>
    <property type="evidence" value="ECO:0007669"/>
    <property type="project" value="InterPro"/>
</dbReference>